<accession>A0A850DUR7</accession>
<name>A0A850DUR7_9MICO</name>
<dbReference type="Gene3D" id="3.60.15.10">
    <property type="entry name" value="Ribonuclease Z/Hydroxyacylglutathione hydrolase-like"/>
    <property type="match status" value="1"/>
</dbReference>
<keyword evidence="2" id="KW-0378">Hydrolase</keyword>
<dbReference type="EMBL" id="JABMCG010000105">
    <property type="protein sequence ID" value="NUU28469.1"/>
    <property type="molecule type" value="Genomic_DNA"/>
</dbReference>
<dbReference type="GO" id="GO:0016787">
    <property type="term" value="F:hydrolase activity"/>
    <property type="evidence" value="ECO:0007669"/>
    <property type="project" value="UniProtKB-KW"/>
</dbReference>
<dbReference type="PANTHER" id="PTHR42951:SF4">
    <property type="entry name" value="ACYL-COENZYME A THIOESTERASE MBLAC2"/>
    <property type="match status" value="1"/>
</dbReference>
<dbReference type="SMART" id="SM00849">
    <property type="entry name" value="Lactamase_B"/>
    <property type="match status" value="1"/>
</dbReference>
<dbReference type="InterPro" id="IPR001279">
    <property type="entry name" value="Metallo-B-lactamas"/>
</dbReference>
<proteinExistence type="predicted"/>
<dbReference type="RefSeq" id="WP_175326115.1">
    <property type="nucleotide sequence ID" value="NZ_BAAAWP010000001.1"/>
</dbReference>
<dbReference type="SUPFAM" id="SSF56281">
    <property type="entry name" value="Metallo-hydrolase/oxidoreductase"/>
    <property type="match status" value="1"/>
</dbReference>
<organism evidence="2 3">
    <name type="scientific">Curtobacterium citreum</name>
    <dbReference type="NCBI Taxonomy" id="2036"/>
    <lineage>
        <taxon>Bacteria</taxon>
        <taxon>Bacillati</taxon>
        <taxon>Actinomycetota</taxon>
        <taxon>Actinomycetes</taxon>
        <taxon>Micrococcales</taxon>
        <taxon>Microbacteriaceae</taxon>
        <taxon>Curtobacterium</taxon>
    </lineage>
</organism>
<protein>
    <submittedName>
        <fullName evidence="2">MBL fold metallo-hydrolase</fullName>
    </submittedName>
</protein>
<dbReference type="InterPro" id="IPR036866">
    <property type="entry name" value="RibonucZ/Hydroxyglut_hydro"/>
</dbReference>
<dbReference type="PANTHER" id="PTHR42951">
    <property type="entry name" value="METALLO-BETA-LACTAMASE DOMAIN-CONTAINING"/>
    <property type="match status" value="1"/>
</dbReference>
<sequence>MTTEAPSAAPAPEPTSPVQAAALRAGALPPVEEVRPGVWTLAVPFHGRVPAATLAYVVEDTAGDLTVIDPGWSGDGSLTELRAGLRTIGRSLEDVALVAVTHLHADHLGAAAAVRAVSGAPVAMHRAEVRALQDERADAAANDADIATWGLPDELRAGVVAAWGTGRRIGRGAGEPPYADLLLEDGDVLPVPGRTLTVLGTPGHTAGHLCFVDEPDGLLFTGDHVLPRINPGIGLGGRTATNPLADYLRSLARLEPYAHLEVCPGHEYRFADVVRRARTLALHREERSRHVAEALDALDQPTLFEVAARVPFSGGIESMAGFLLASALTQTAFHADLLGRADEVRPA</sequence>
<evidence type="ECO:0000313" key="2">
    <source>
        <dbReference type="EMBL" id="NUU28469.1"/>
    </source>
</evidence>
<gene>
    <name evidence="2" type="ORF">HP467_10160</name>
</gene>
<feature type="domain" description="Metallo-beta-lactamase" evidence="1">
    <location>
        <begin position="52"/>
        <end position="266"/>
    </location>
</feature>
<dbReference type="AlphaFoldDB" id="A0A850DUR7"/>
<comment type="caution">
    <text evidence="2">The sequence shown here is derived from an EMBL/GenBank/DDBJ whole genome shotgun (WGS) entry which is preliminary data.</text>
</comment>
<dbReference type="InterPro" id="IPR050855">
    <property type="entry name" value="NDM-1-like"/>
</dbReference>
<dbReference type="Proteomes" id="UP000539146">
    <property type="component" value="Unassembled WGS sequence"/>
</dbReference>
<evidence type="ECO:0000259" key="1">
    <source>
        <dbReference type="SMART" id="SM00849"/>
    </source>
</evidence>
<evidence type="ECO:0000313" key="3">
    <source>
        <dbReference type="Proteomes" id="UP000539146"/>
    </source>
</evidence>
<dbReference type="Pfam" id="PF00753">
    <property type="entry name" value="Lactamase_B"/>
    <property type="match status" value="1"/>
</dbReference>
<reference evidence="2 3" key="1">
    <citation type="submission" date="2020-05" db="EMBL/GenBank/DDBJ databases">
        <title>Genome Sequencing of Type Strains.</title>
        <authorList>
            <person name="Lemaire J.F."/>
            <person name="Inderbitzin P."/>
            <person name="Gregorio O.A."/>
            <person name="Collins S.B."/>
            <person name="Wespe N."/>
            <person name="Knight-Connoni V."/>
        </authorList>
    </citation>
    <scope>NUCLEOTIDE SEQUENCE [LARGE SCALE GENOMIC DNA]</scope>
    <source>
        <strain evidence="2 3">DSM 20512</strain>
    </source>
</reference>